<gene>
    <name evidence="2" type="ORF">LSALG_LOCUS21533</name>
</gene>
<name>A0AA36E4K9_LACSI</name>
<reference evidence="2" key="1">
    <citation type="submission" date="2023-04" db="EMBL/GenBank/DDBJ databases">
        <authorList>
            <person name="Vijverberg K."/>
            <person name="Xiong W."/>
            <person name="Schranz E."/>
        </authorList>
    </citation>
    <scope>NUCLEOTIDE SEQUENCE</scope>
</reference>
<evidence type="ECO:0000313" key="2">
    <source>
        <dbReference type="EMBL" id="CAI9281862.1"/>
    </source>
</evidence>
<dbReference type="AlphaFoldDB" id="A0AA36E4K9"/>
<feature type="transmembrane region" description="Helical" evidence="1">
    <location>
        <begin position="307"/>
        <end position="332"/>
    </location>
</feature>
<keyword evidence="3" id="KW-1185">Reference proteome</keyword>
<keyword evidence="1" id="KW-0472">Membrane</keyword>
<keyword evidence="1" id="KW-0812">Transmembrane</keyword>
<sequence length="338" mass="36161">MFLQMEGLVNINHQEIPAATAPPPPAAAATPSLVTTTLPPPAVTINNENDGFDFFDPRGAVPAPALAFALQGSGGGEMEDLFGSLSESFSSSNALALVTSTSSITTKVHPPANTNPYLTFDTSSTSRVREHLMIRLVMVLSKLFLLLMDFRLNHQHHPSLQLLLNHHHFQLTQCQGQGDLGILLILIQLLTFLADILPPPGPSQTAFPSQNGQASSLSAEAAYATVSFSTSRCPAAATYATVSFSTSRWTPIYATISFSTSRCPAAAVVATVSFSTSMWPPVSFSKSKCSAVYATVSSFTIPRRPTVYAIVSSFSTSIYALGHILCNVYVLIHQKSNH</sequence>
<protein>
    <submittedName>
        <fullName evidence="2">Uncharacterized protein</fullName>
    </submittedName>
</protein>
<keyword evidence="1" id="KW-1133">Transmembrane helix</keyword>
<accession>A0AA36E4K9</accession>
<proteinExistence type="predicted"/>
<dbReference type="EMBL" id="OX465080">
    <property type="protein sequence ID" value="CAI9281862.1"/>
    <property type="molecule type" value="Genomic_DNA"/>
</dbReference>
<organism evidence="2 3">
    <name type="scientific">Lactuca saligna</name>
    <name type="common">Willowleaf lettuce</name>
    <dbReference type="NCBI Taxonomy" id="75948"/>
    <lineage>
        <taxon>Eukaryota</taxon>
        <taxon>Viridiplantae</taxon>
        <taxon>Streptophyta</taxon>
        <taxon>Embryophyta</taxon>
        <taxon>Tracheophyta</taxon>
        <taxon>Spermatophyta</taxon>
        <taxon>Magnoliopsida</taxon>
        <taxon>eudicotyledons</taxon>
        <taxon>Gunneridae</taxon>
        <taxon>Pentapetalae</taxon>
        <taxon>asterids</taxon>
        <taxon>campanulids</taxon>
        <taxon>Asterales</taxon>
        <taxon>Asteraceae</taxon>
        <taxon>Cichorioideae</taxon>
        <taxon>Cichorieae</taxon>
        <taxon>Lactucinae</taxon>
        <taxon>Lactuca</taxon>
    </lineage>
</organism>
<evidence type="ECO:0000313" key="3">
    <source>
        <dbReference type="Proteomes" id="UP001177003"/>
    </source>
</evidence>
<evidence type="ECO:0000256" key="1">
    <source>
        <dbReference type="SAM" id="Phobius"/>
    </source>
</evidence>
<dbReference type="Proteomes" id="UP001177003">
    <property type="component" value="Chromosome 4"/>
</dbReference>